<evidence type="ECO:0000256" key="2">
    <source>
        <dbReference type="ARBA" id="ARBA00023163"/>
    </source>
</evidence>
<evidence type="ECO:0000256" key="1">
    <source>
        <dbReference type="ARBA" id="ARBA00023015"/>
    </source>
</evidence>
<dbReference type="Gene3D" id="1.10.10.60">
    <property type="entry name" value="Homeodomain-like"/>
    <property type="match status" value="1"/>
</dbReference>
<protein>
    <submittedName>
        <fullName evidence="4">Helix-turn-helix transcriptional regulator</fullName>
    </submittedName>
</protein>
<dbReference type="SUPFAM" id="SSF51182">
    <property type="entry name" value="RmlC-like cupins"/>
    <property type="match status" value="1"/>
</dbReference>
<dbReference type="InterPro" id="IPR014710">
    <property type="entry name" value="RmlC-like_jellyroll"/>
</dbReference>
<dbReference type="Proteomes" id="UP001285263">
    <property type="component" value="Unassembled WGS sequence"/>
</dbReference>
<dbReference type="InterPro" id="IPR009057">
    <property type="entry name" value="Homeodomain-like_sf"/>
</dbReference>
<keyword evidence="1" id="KW-0805">Transcription regulation</keyword>
<dbReference type="Gene3D" id="2.60.120.10">
    <property type="entry name" value="Jelly Rolls"/>
    <property type="match status" value="1"/>
</dbReference>
<dbReference type="PANTHER" id="PTHR11019">
    <property type="entry name" value="HTH-TYPE TRANSCRIPTIONAL REGULATOR NIMR"/>
    <property type="match status" value="1"/>
</dbReference>
<dbReference type="Pfam" id="PF12833">
    <property type="entry name" value="HTH_18"/>
    <property type="match status" value="1"/>
</dbReference>
<evidence type="ECO:0000313" key="5">
    <source>
        <dbReference type="Proteomes" id="UP001285263"/>
    </source>
</evidence>
<dbReference type="RefSeq" id="WP_320426656.1">
    <property type="nucleotide sequence ID" value="NZ_JAXCLA010000011.1"/>
</dbReference>
<feature type="domain" description="HTH araC/xylS-type" evidence="3">
    <location>
        <begin position="169"/>
        <end position="266"/>
    </location>
</feature>
<evidence type="ECO:0000259" key="3">
    <source>
        <dbReference type="PROSITE" id="PS01124"/>
    </source>
</evidence>
<evidence type="ECO:0000313" key="4">
    <source>
        <dbReference type="EMBL" id="MDY0748689.1"/>
    </source>
</evidence>
<dbReference type="SUPFAM" id="SSF46689">
    <property type="entry name" value="Homeodomain-like"/>
    <property type="match status" value="1"/>
</dbReference>
<comment type="caution">
    <text evidence="4">The sequence shown here is derived from an EMBL/GenBank/DDBJ whole genome shotgun (WGS) entry which is preliminary data.</text>
</comment>
<sequence>MPSSLPSPRPLDGVLTDFDERRVRSLVAGWRLDVGQQKSEVPLHTHRLGQLVFALRGGVTCEAPHAIWMVPPHRAIWIPSQTPHSVRATANASLCYLFVQPGAVRLPADCCTLAISALVRELVLDMSTQPWDYASDSAVGRKARVLLDELAGLQVEGVHVPTSQDARVRRIAAMLADDPADRRTLAEWGRLVAMSERSLARLVQLETGLSFGRWRQQLHLLVAMRQLSAGDSVQQVAGQLGYDSVTAFITMFKKAVGESPGRYFAGKETGVA</sequence>
<dbReference type="PANTHER" id="PTHR11019:SF199">
    <property type="entry name" value="HTH-TYPE TRANSCRIPTIONAL REGULATOR NIMR"/>
    <property type="match status" value="1"/>
</dbReference>
<organism evidence="4 5">
    <name type="scientific">Roseateles agri</name>
    <dbReference type="NCBI Taxonomy" id="3098619"/>
    <lineage>
        <taxon>Bacteria</taxon>
        <taxon>Pseudomonadati</taxon>
        <taxon>Pseudomonadota</taxon>
        <taxon>Betaproteobacteria</taxon>
        <taxon>Burkholderiales</taxon>
        <taxon>Sphaerotilaceae</taxon>
        <taxon>Roseateles</taxon>
    </lineage>
</organism>
<keyword evidence="2" id="KW-0804">Transcription</keyword>
<dbReference type="EMBL" id="JAXCLA010000011">
    <property type="protein sequence ID" value="MDY0748689.1"/>
    <property type="molecule type" value="Genomic_DNA"/>
</dbReference>
<gene>
    <name evidence="4" type="ORF">SNE35_29595</name>
</gene>
<dbReference type="CDD" id="cd06124">
    <property type="entry name" value="cupin_NimR-like_N"/>
    <property type="match status" value="1"/>
</dbReference>
<keyword evidence="5" id="KW-1185">Reference proteome</keyword>
<dbReference type="InterPro" id="IPR011051">
    <property type="entry name" value="RmlC_Cupin_sf"/>
</dbReference>
<accession>A0ABU5DRE3</accession>
<dbReference type="InterPro" id="IPR018060">
    <property type="entry name" value="HTH_AraC"/>
</dbReference>
<reference evidence="4 5" key="1">
    <citation type="submission" date="2023-11" db="EMBL/GenBank/DDBJ databases">
        <title>Paucibacter sp. nov., isolated from fresh soil in Korea.</title>
        <authorList>
            <person name="Le N.T.T."/>
        </authorList>
    </citation>
    <scope>NUCLEOTIDE SEQUENCE [LARGE SCALE GENOMIC DNA]</scope>
    <source>
        <strain evidence="4 5">R3-3</strain>
    </source>
</reference>
<name>A0ABU5DRE3_9BURK</name>
<proteinExistence type="predicted"/>
<dbReference type="PROSITE" id="PS01124">
    <property type="entry name" value="HTH_ARAC_FAMILY_2"/>
    <property type="match status" value="1"/>
</dbReference>
<dbReference type="SMART" id="SM00342">
    <property type="entry name" value="HTH_ARAC"/>
    <property type="match status" value="1"/>
</dbReference>